<dbReference type="InterPro" id="IPR007750">
    <property type="entry name" value="DUF674"/>
</dbReference>
<reference evidence="1" key="1">
    <citation type="journal article" date="2019" name="Database">
        <title>The radish genome database (RadishGD): an integrated information resource for radish genomics.</title>
        <authorList>
            <person name="Yu H.J."/>
            <person name="Baek S."/>
            <person name="Lee Y.J."/>
            <person name="Cho A."/>
            <person name="Mun J.H."/>
        </authorList>
    </citation>
    <scope>NUCLEOTIDE SEQUENCE [LARGE SCALE GENOMIC DNA]</scope>
    <source>
        <strain evidence="1">cv. WK10039</strain>
    </source>
</reference>
<protein>
    <submittedName>
        <fullName evidence="2">Uncharacterized protein LOC108850669</fullName>
    </submittedName>
</protein>
<dbReference type="KEGG" id="rsz:108850669"/>
<dbReference type="PANTHER" id="PTHR33103">
    <property type="entry name" value="OS01G0153900 PROTEIN"/>
    <property type="match status" value="1"/>
</dbReference>
<proteinExistence type="predicted"/>
<accession>A0A9W3DK64</accession>
<organism evidence="1 2">
    <name type="scientific">Raphanus sativus</name>
    <name type="common">Radish</name>
    <name type="synonym">Raphanus raphanistrum var. sativus</name>
    <dbReference type="NCBI Taxonomy" id="3726"/>
    <lineage>
        <taxon>Eukaryota</taxon>
        <taxon>Viridiplantae</taxon>
        <taxon>Streptophyta</taxon>
        <taxon>Embryophyta</taxon>
        <taxon>Tracheophyta</taxon>
        <taxon>Spermatophyta</taxon>
        <taxon>Magnoliopsida</taxon>
        <taxon>eudicotyledons</taxon>
        <taxon>Gunneridae</taxon>
        <taxon>Pentapetalae</taxon>
        <taxon>rosids</taxon>
        <taxon>malvids</taxon>
        <taxon>Brassicales</taxon>
        <taxon>Brassicaceae</taxon>
        <taxon>Brassiceae</taxon>
        <taxon>Raphanus</taxon>
    </lineage>
</organism>
<dbReference type="GeneID" id="108850669"/>
<dbReference type="RefSeq" id="XP_056864175.1">
    <property type="nucleotide sequence ID" value="XM_057008195.1"/>
</dbReference>
<dbReference type="AlphaFoldDB" id="A0A9W3DK64"/>
<gene>
    <name evidence="2" type="primary">LOC108850669</name>
</gene>
<sequence length="345" mass="38329">MATSAKFRLKLLVDENRNKVVLAEADQDFVDVLISLLSLPMGKIARLLENHKDSQTVLACYQNLNKSVADMGIEHFETEACKSMLQSPKSSYAIHCRKLKLNMGDTDATEFFICSNYFSEDDSWKCVDEYSNFNTSRCSCGCMMSTGIFLSEEDQVGEEIGNSADGVFVKCRSSFIVTDDLKVSVNSIGVIMNVLNDLGYLGFSDLQETLLDIGFEEVLTLLGCFFTSETPLTCAFLRETCMTRELKMLSAHVQNTVEPSSVFSMKVFVRKFDREILYAECSEDFIDALLSSLILPLELVCSLSNNLGCVGNLCRSPCRKASASNFYQCMNVLFLAILAILGVAN</sequence>
<evidence type="ECO:0000313" key="1">
    <source>
        <dbReference type="Proteomes" id="UP000504610"/>
    </source>
</evidence>
<name>A0A9W3DK64_RAPSA</name>
<dbReference type="OrthoDB" id="1277335at2759"/>
<keyword evidence="1" id="KW-1185">Reference proteome</keyword>
<evidence type="ECO:0000313" key="2">
    <source>
        <dbReference type="RefSeq" id="XP_056864175.1"/>
    </source>
</evidence>
<reference evidence="2" key="2">
    <citation type="submission" date="2025-08" db="UniProtKB">
        <authorList>
            <consortium name="RefSeq"/>
        </authorList>
    </citation>
    <scope>IDENTIFICATION</scope>
    <source>
        <tissue evidence="2">Leaf</tissue>
    </source>
</reference>
<dbReference type="Proteomes" id="UP000504610">
    <property type="component" value="Chromosome 4"/>
</dbReference>
<dbReference type="Pfam" id="PF05056">
    <property type="entry name" value="DUF674"/>
    <property type="match status" value="1"/>
</dbReference>
<dbReference type="PANTHER" id="PTHR33103:SF74">
    <property type="entry name" value="DUF674 FAMILY PROTEIN"/>
    <property type="match status" value="1"/>
</dbReference>